<gene>
    <name evidence="3" type="ORF">U9M48_009138</name>
</gene>
<reference evidence="3 4" key="1">
    <citation type="submission" date="2024-02" db="EMBL/GenBank/DDBJ databases">
        <title>High-quality chromosome-scale genome assembly of Pensacola bahiagrass (Paspalum notatum Flugge var. saurae).</title>
        <authorList>
            <person name="Vega J.M."/>
            <person name="Podio M."/>
            <person name="Orjuela J."/>
            <person name="Siena L.A."/>
            <person name="Pessino S.C."/>
            <person name="Combes M.C."/>
            <person name="Mariac C."/>
            <person name="Albertini E."/>
            <person name="Pupilli F."/>
            <person name="Ortiz J.P.A."/>
            <person name="Leblanc O."/>
        </authorList>
    </citation>
    <scope>NUCLEOTIDE SEQUENCE [LARGE SCALE GENOMIC DNA]</scope>
    <source>
        <strain evidence="3">R1</strain>
        <tissue evidence="3">Leaf</tissue>
    </source>
</reference>
<evidence type="ECO:0000256" key="1">
    <source>
        <dbReference type="SAM" id="MobiDB-lite"/>
    </source>
</evidence>
<keyword evidence="2" id="KW-0732">Signal</keyword>
<feature type="chain" id="PRO_5044712184" description="Secreted protein" evidence="2">
    <location>
        <begin position="27"/>
        <end position="80"/>
    </location>
</feature>
<dbReference type="EMBL" id="CP144746">
    <property type="protein sequence ID" value="WVZ58919.1"/>
    <property type="molecule type" value="Genomic_DNA"/>
</dbReference>
<sequence length="80" mass="8988">MSYRCWLQVFPPFWWMLVLIIEGGSGVLEFHLGQKGSAAVNALVLLFSAEEEPRLQQPNRSGACRGGPRSIQGYSEYPLF</sequence>
<evidence type="ECO:0000256" key="2">
    <source>
        <dbReference type="SAM" id="SignalP"/>
    </source>
</evidence>
<evidence type="ECO:0000313" key="3">
    <source>
        <dbReference type="EMBL" id="WVZ58919.1"/>
    </source>
</evidence>
<feature type="region of interest" description="Disordered" evidence="1">
    <location>
        <begin position="55"/>
        <end position="80"/>
    </location>
</feature>
<proteinExistence type="predicted"/>
<evidence type="ECO:0008006" key="5">
    <source>
        <dbReference type="Google" id="ProtNLM"/>
    </source>
</evidence>
<dbReference type="AlphaFoldDB" id="A0AAQ3SQC0"/>
<accession>A0AAQ3SQC0</accession>
<feature type="signal peptide" evidence="2">
    <location>
        <begin position="1"/>
        <end position="26"/>
    </location>
</feature>
<keyword evidence="4" id="KW-1185">Reference proteome</keyword>
<name>A0AAQ3SQC0_PASNO</name>
<dbReference type="Proteomes" id="UP001341281">
    <property type="component" value="Chromosome 02"/>
</dbReference>
<evidence type="ECO:0000313" key="4">
    <source>
        <dbReference type="Proteomes" id="UP001341281"/>
    </source>
</evidence>
<organism evidence="3 4">
    <name type="scientific">Paspalum notatum var. saurae</name>
    <dbReference type="NCBI Taxonomy" id="547442"/>
    <lineage>
        <taxon>Eukaryota</taxon>
        <taxon>Viridiplantae</taxon>
        <taxon>Streptophyta</taxon>
        <taxon>Embryophyta</taxon>
        <taxon>Tracheophyta</taxon>
        <taxon>Spermatophyta</taxon>
        <taxon>Magnoliopsida</taxon>
        <taxon>Liliopsida</taxon>
        <taxon>Poales</taxon>
        <taxon>Poaceae</taxon>
        <taxon>PACMAD clade</taxon>
        <taxon>Panicoideae</taxon>
        <taxon>Andropogonodae</taxon>
        <taxon>Paspaleae</taxon>
        <taxon>Paspalinae</taxon>
        <taxon>Paspalum</taxon>
    </lineage>
</organism>
<dbReference type="EMBL" id="CP144746">
    <property type="protein sequence ID" value="WVZ58920.1"/>
    <property type="molecule type" value="Genomic_DNA"/>
</dbReference>
<protein>
    <recommendedName>
        <fullName evidence="5">Secreted protein</fullName>
    </recommendedName>
</protein>